<dbReference type="EMBL" id="CP029479">
    <property type="protein sequence ID" value="AWM78292.1"/>
    <property type="molecule type" value="Genomic_DNA"/>
</dbReference>
<accession>A0A2Z3HSQ1</accession>
<feature type="domain" description="DUF6644" evidence="2">
    <location>
        <begin position="27"/>
        <end position="159"/>
    </location>
</feature>
<keyword evidence="4" id="KW-1185">Reference proteome</keyword>
<name>A0A2Z3HSQ1_9CAUL</name>
<feature type="transmembrane region" description="Helical" evidence="1">
    <location>
        <begin position="33"/>
        <end position="55"/>
    </location>
</feature>
<keyword evidence="1" id="KW-0472">Membrane</keyword>
<protein>
    <recommendedName>
        <fullName evidence="2">DUF6644 domain-containing protein</fullName>
    </recommendedName>
</protein>
<dbReference type="InterPro" id="IPR046586">
    <property type="entry name" value="DUF6644"/>
</dbReference>
<dbReference type="KEGG" id="phb:HYN04_11325"/>
<feature type="transmembrane region" description="Helical" evidence="1">
    <location>
        <begin position="138"/>
        <end position="162"/>
    </location>
</feature>
<dbReference type="Pfam" id="PF20349">
    <property type="entry name" value="DUF6644"/>
    <property type="match status" value="1"/>
</dbReference>
<feature type="transmembrane region" description="Helical" evidence="1">
    <location>
        <begin position="67"/>
        <end position="89"/>
    </location>
</feature>
<gene>
    <name evidence="3" type="ORF">HYN04_11325</name>
</gene>
<dbReference type="AlphaFoldDB" id="A0A2Z3HSQ1"/>
<feature type="transmembrane region" description="Helical" evidence="1">
    <location>
        <begin position="95"/>
        <end position="117"/>
    </location>
</feature>
<evidence type="ECO:0000313" key="3">
    <source>
        <dbReference type="EMBL" id="AWM78292.1"/>
    </source>
</evidence>
<evidence type="ECO:0000256" key="1">
    <source>
        <dbReference type="SAM" id="Phobius"/>
    </source>
</evidence>
<sequence length="183" mass="20412">MIDAFVAWLATTPGSIALHESLYMYAIVETTHVVSITLFVGTIAMIDLRVLGLALGRVPVSQVLRRLLPWTVLGFVILIVTGALLFYAIPERTFHSFWFRAKMLLLLLAGLNVWRFHRAYGLSPGAWDMGPAPARARFSALASLCLWIGVIFFGRFIAYNWFDCDKPQPAFISAVSACRSFTP</sequence>
<dbReference type="RefSeq" id="WP_110450858.1">
    <property type="nucleotide sequence ID" value="NZ_CP029479.1"/>
</dbReference>
<reference evidence="4" key="1">
    <citation type="submission" date="2018-05" db="EMBL/GenBank/DDBJ databases">
        <title>Genome sequencing of Phenylobacterium sp. HYN0004.</title>
        <authorList>
            <person name="Yi H."/>
            <person name="Baek C."/>
        </authorList>
    </citation>
    <scope>NUCLEOTIDE SEQUENCE [LARGE SCALE GENOMIC DNA]</scope>
    <source>
        <strain evidence="4">HYN0004</strain>
    </source>
</reference>
<keyword evidence="1" id="KW-1133">Transmembrane helix</keyword>
<dbReference type="Proteomes" id="UP000247763">
    <property type="component" value="Chromosome"/>
</dbReference>
<proteinExistence type="predicted"/>
<organism evidence="3 4">
    <name type="scientific">Phenylobacterium parvum</name>
    <dbReference type="NCBI Taxonomy" id="2201350"/>
    <lineage>
        <taxon>Bacteria</taxon>
        <taxon>Pseudomonadati</taxon>
        <taxon>Pseudomonadota</taxon>
        <taxon>Alphaproteobacteria</taxon>
        <taxon>Caulobacterales</taxon>
        <taxon>Caulobacteraceae</taxon>
        <taxon>Phenylobacterium</taxon>
    </lineage>
</organism>
<keyword evidence="1" id="KW-0812">Transmembrane</keyword>
<dbReference type="OrthoDB" id="7424236at2"/>
<evidence type="ECO:0000259" key="2">
    <source>
        <dbReference type="Pfam" id="PF20349"/>
    </source>
</evidence>
<evidence type="ECO:0000313" key="4">
    <source>
        <dbReference type="Proteomes" id="UP000247763"/>
    </source>
</evidence>